<evidence type="ECO:0000256" key="3">
    <source>
        <dbReference type="SAM" id="MobiDB-lite"/>
    </source>
</evidence>
<accession>W9QZ11</accession>
<comment type="subcellular location">
    <subcellularLocation>
        <location evidence="1">Nucleus</location>
    </subcellularLocation>
</comment>
<dbReference type="GO" id="GO:0006325">
    <property type="term" value="P:chromatin organization"/>
    <property type="evidence" value="ECO:0007669"/>
    <property type="project" value="InterPro"/>
</dbReference>
<dbReference type="GO" id="GO:0031491">
    <property type="term" value="F:nucleosome binding"/>
    <property type="evidence" value="ECO:0007669"/>
    <property type="project" value="TreeGrafter"/>
</dbReference>
<feature type="region of interest" description="Disordered" evidence="3">
    <location>
        <begin position="313"/>
        <end position="335"/>
    </location>
</feature>
<evidence type="ECO:0000313" key="5">
    <source>
        <dbReference type="Proteomes" id="UP000030645"/>
    </source>
</evidence>
<keyword evidence="5" id="KW-1185">Reference proteome</keyword>
<sequence>MEFHLSQTYHEGLLKLQAKEYEKARELLESVLKDPLIADAQVDGNASDGHLLQLRFLALKNLASVFLQQGSSHYENALHCYLQAVEIDTKDSVVWNQLGTLSCSMGLLSISRWAFEQGLLCSPNNWNCMEKLLEVLIAIGDEVACLSVAELILRHWPSHSRALHVKRTIEDSELVPYAPRGIDKLEPKHVRLKFLGKRKAADENLDEGIACKKLKQDLEIQMTEASWVGLADVLLDVLLPLNCCDVEKGREKAYRSGDVRLIIHLPSGSENTTGSRYEERKGLNLTPIAKTTSLGDSNAEIVGAVKETYTNVMEEQPQERRSNRLKNRKPGKEDLDFVNDKDQAKVVIQYLEAFIACEPGKKDTVNSTNCSISCRDQVNPCDIEQSDVYQFLTKTSNNFGAYHMGHLLLEHLASKGLMYQNTFVKFLDLEKMTRHWGKERTPECNLFLSELYYDLGSSFSDASRVSEFMSDASYHVCKIIESVALDYPYHSSSNLEDEGSSRLLGSQGSGGSMSPNLPANSLSLINNSSFWVRFFWLSGRLSIFDGNKEKAHDEFSTSLSLLAKMKSTNGSECFVCLPHCKVVKEITMDGVLHQINILKVDFLMQKTLVEMIEKEMYVECVALLAPLLVSTKDVHLDRLPLPSTDKEGEEITSLELSALDILLKACEKTNPMDIEVYLNCHRRKLQILVALTGIDESLAYSKSFDPKSGTKALSSSEIEVKECSGKRFNFLVFEEVKAISQCVSQIKNFVDSSGDSDGTAVSGGILNDIQSLLLTVMCNVAGIFLCKKSSGQVIADQTERNCFVEAAIAFCKLQHLNLMVPVKTQVDLIVAMHDLLAEYGLCCAGEDGSGEEGIFLKFAIKHLLALDMKVKSNKETTYCDEQPSLDTCSKMPVNEAKLESLYVEMVKDGKDETGAVEKDACEGVPSQSVSSHKAPDKDVGVVGGNQDCNRSSDKSKSGEQTRDQLIEGVHELTEDEKEELESKIDAALDQCFFCLYGLNIRSDTSYEDDLATHKNTSRGDYQTKEQCADVFQYILPYAKASSRTGLVKLRRVLRAIRKHFPQPPEDVLAGNALDKFLNDPDLCEDKLSEEAGSDGFLETMTKTILPHLGSFKKHKMSLVGSSEPYLEVYSNLYYFLALSEEMSATDKWPGFVLTKEGEEFVQHNANLFKYDLLYNPLRFESWERLANIYDEEVDLLLNDGSKHINVAGWRQNATLPRRVETSRRRSRRCLLMSLALAKTSAQQCEKHELLALVYYDSLQNVAPFYDQRSVVPVKDAAWIMFCENSMRHFKKAFAHKQDWSHAYYIGKLSEKLGFSSEISLSYYDKAIALNPTAVDPVYRMHASRLKLLCRCGKQNLEALKVISTYAFSQSKRDAVTSILDKIYAENSQKDRSTQEETEEMKRVKREVWNILYSDCLSALETCVEGDLKHFHKARYMHAQGLYKRGDTGYLERAKDELSFCFKSSRSSFTINMWEIDSMVKKGRRKTPGLSGSKKVLEVNLPEISRKFITCIRKYLLFYLRLLEEIGDICTLERAYISLRADKRFSLCIEDLVPVALGRYIKALVSSMLQAKKVGSGALSNSEHVLEKLFALFIEQGNLWPELCALPEIKGPETSDSSLYGYLHEHITTLERNGKLETLEAINEKIRKRFKNPKLSNSNCAKVCRHASVAWCRSLIISLGQITPTPALSSSETQVLCQSDSGLENPLLCVDLQTDELWSSAFEDPIQLKTLEIKWRPILSKIKYVMIMKASDENLEIASALLRSAYNFYRESSCVMPPSGINLYLVPSWLAMEKQFQPNINGVETLDLSVPRKLILWAYTLLHGRYANISIVSKLKKGAGITSASSHTNTSSATAQTGGVRDGAGCGIGSDAEAAPLTTVASASVPEGNATDSANPPPSSAESQKGLFSAPQLHHCNNSIVERSHEGDHPGRG</sequence>
<evidence type="ECO:0000313" key="4">
    <source>
        <dbReference type="EMBL" id="EXB60273.1"/>
    </source>
</evidence>
<evidence type="ECO:0000256" key="1">
    <source>
        <dbReference type="ARBA" id="ARBA00004123"/>
    </source>
</evidence>
<dbReference type="PANTHER" id="PTHR15502:SF7">
    <property type="entry name" value="CALCINEURIN-BINDING PROTEIN CABIN-1"/>
    <property type="match status" value="1"/>
</dbReference>
<proteinExistence type="predicted"/>
<dbReference type="Gene3D" id="1.25.40.10">
    <property type="entry name" value="Tetratricopeptide repeat domain"/>
    <property type="match status" value="1"/>
</dbReference>
<evidence type="ECO:0000256" key="2">
    <source>
        <dbReference type="ARBA" id="ARBA00023242"/>
    </source>
</evidence>
<dbReference type="GO" id="GO:0005634">
    <property type="term" value="C:nucleus"/>
    <property type="evidence" value="ECO:0007669"/>
    <property type="project" value="UniProtKB-SubCell"/>
</dbReference>
<protein>
    <submittedName>
        <fullName evidence="4">Calcineurin-binding protein cabin-1</fullName>
    </submittedName>
</protein>
<dbReference type="FunFam" id="1.25.40.10:FF:000431">
    <property type="entry name" value="Tetratricopeptide repeat (TPR)-like superfamily protein"/>
    <property type="match status" value="1"/>
</dbReference>
<dbReference type="STRING" id="981085.W9QZ11"/>
<gene>
    <name evidence="4" type="ORF">L484_005871</name>
</gene>
<reference evidence="5" key="1">
    <citation type="submission" date="2013-01" db="EMBL/GenBank/DDBJ databases">
        <title>Draft Genome Sequence of a Mulberry Tree, Morus notabilis C.K. Schneid.</title>
        <authorList>
            <person name="He N."/>
            <person name="Zhao S."/>
        </authorList>
    </citation>
    <scope>NUCLEOTIDE SEQUENCE</scope>
</reference>
<dbReference type="SUPFAM" id="SSF48452">
    <property type="entry name" value="TPR-like"/>
    <property type="match status" value="1"/>
</dbReference>
<dbReference type="EMBL" id="KE344394">
    <property type="protein sequence ID" value="EXB60273.1"/>
    <property type="molecule type" value="Genomic_DNA"/>
</dbReference>
<dbReference type="Proteomes" id="UP000030645">
    <property type="component" value="Unassembled WGS sequence"/>
</dbReference>
<feature type="region of interest" description="Disordered" evidence="3">
    <location>
        <begin position="922"/>
        <end position="962"/>
    </location>
</feature>
<name>W9QZ11_9ROSA</name>
<feature type="compositionally biased region" description="Basic and acidic residues" evidence="3">
    <location>
        <begin position="950"/>
        <end position="962"/>
    </location>
</feature>
<feature type="region of interest" description="Disordered" evidence="3">
    <location>
        <begin position="1883"/>
        <end position="1932"/>
    </location>
</feature>
<dbReference type="eggNOG" id="ENOG502QPUI">
    <property type="taxonomic scope" value="Eukaryota"/>
</dbReference>
<keyword evidence="2" id="KW-0539">Nucleus</keyword>
<organism evidence="4 5">
    <name type="scientific">Morus notabilis</name>
    <dbReference type="NCBI Taxonomy" id="981085"/>
    <lineage>
        <taxon>Eukaryota</taxon>
        <taxon>Viridiplantae</taxon>
        <taxon>Streptophyta</taxon>
        <taxon>Embryophyta</taxon>
        <taxon>Tracheophyta</taxon>
        <taxon>Spermatophyta</taxon>
        <taxon>Magnoliopsida</taxon>
        <taxon>eudicotyledons</taxon>
        <taxon>Gunneridae</taxon>
        <taxon>Pentapetalae</taxon>
        <taxon>rosids</taxon>
        <taxon>fabids</taxon>
        <taxon>Rosales</taxon>
        <taxon>Moraceae</taxon>
        <taxon>Moreae</taxon>
        <taxon>Morus</taxon>
    </lineage>
</organism>
<dbReference type="InterPro" id="IPR011990">
    <property type="entry name" value="TPR-like_helical_dom_sf"/>
</dbReference>
<dbReference type="PANTHER" id="PTHR15502">
    <property type="entry name" value="CALCINEURIN-BINDING PROTEIN CABIN 1-RELATED"/>
    <property type="match status" value="1"/>
</dbReference>
<feature type="compositionally biased region" description="Basic and acidic residues" evidence="3">
    <location>
        <begin position="1921"/>
        <end position="1932"/>
    </location>
</feature>
<dbReference type="InterPro" id="IPR033053">
    <property type="entry name" value="Hir3/CABIN1"/>
</dbReference>